<proteinExistence type="predicted"/>
<dbReference type="Proteomes" id="UP000037696">
    <property type="component" value="Unassembled WGS sequence"/>
</dbReference>
<sequence>MNIKTNDCFSRIRTHCCFGSSMLSKMSDKIAITECQVTLTSTCAHHPVFSSLPSSEERLAKGDVLRPVISFKSTYYLRYVGFASL</sequence>
<accession>A0A0M9WI15</accession>
<name>A0A0M9WI15_9EURO</name>
<comment type="caution">
    <text evidence="1">The sequence shown here is derived from an EMBL/GenBank/DDBJ whole genome shotgun (WGS) entry which is preliminary data.</text>
</comment>
<protein>
    <submittedName>
        <fullName evidence="1">Uncharacterized protein</fullName>
    </submittedName>
</protein>
<reference evidence="1 2" key="1">
    <citation type="submission" date="2015-08" db="EMBL/GenBank/DDBJ databases">
        <title>Genome sequencing of Penicillium nordicum.</title>
        <authorList>
            <person name="Nguyen H.D."/>
            <person name="Seifert K.A."/>
        </authorList>
    </citation>
    <scope>NUCLEOTIDE SEQUENCE [LARGE SCALE GENOMIC DNA]</scope>
    <source>
        <strain evidence="1 2">DAOMC 185683</strain>
    </source>
</reference>
<dbReference type="EMBL" id="LHQQ01000042">
    <property type="protein sequence ID" value="KOS45543.1"/>
    <property type="molecule type" value="Genomic_DNA"/>
</dbReference>
<evidence type="ECO:0000313" key="2">
    <source>
        <dbReference type="Proteomes" id="UP000037696"/>
    </source>
</evidence>
<evidence type="ECO:0000313" key="1">
    <source>
        <dbReference type="EMBL" id="KOS45543.1"/>
    </source>
</evidence>
<keyword evidence="2" id="KW-1185">Reference proteome</keyword>
<dbReference type="AlphaFoldDB" id="A0A0M9WI15"/>
<organism evidence="1 2">
    <name type="scientific">Penicillium nordicum</name>
    <dbReference type="NCBI Taxonomy" id="229535"/>
    <lineage>
        <taxon>Eukaryota</taxon>
        <taxon>Fungi</taxon>
        <taxon>Dikarya</taxon>
        <taxon>Ascomycota</taxon>
        <taxon>Pezizomycotina</taxon>
        <taxon>Eurotiomycetes</taxon>
        <taxon>Eurotiomycetidae</taxon>
        <taxon>Eurotiales</taxon>
        <taxon>Aspergillaceae</taxon>
        <taxon>Penicillium</taxon>
    </lineage>
</organism>
<gene>
    <name evidence="1" type="ORF">ACN38_g3543</name>
</gene>